<name>A0A0A8H2E7_9BACT</name>
<dbReference type="GO" id="GO:0003824">
    <property type="term" value="F:catalytic activity"/>
    <property type="evidence" value="ECO:0007669"/>
    <property type="project" value="InterPro"/>
</dbReference>
<dbReference type="InterPro" id="IPR000845">
    <property type="entry name" value="Nucleoside_phosphorylase_d"/>
</dbReference>
<dbReference type="InterPro" id="IPR035994">
    <property type="entry name" value="Nucleoside_phosphorylase_sf"/>
</dbReference>
<evidence type="ECO:0000313" key="2">
    <source>
        <dbReference type="EMBL" id="AJC87034.1"/>
    </source>
</evidence>
<dbReference type="RefSeq" id="WP_039648808.1">
    <property type="nucleotide sequence ID" value="NZ_CP007770.1"/>
</dbReference>
<accession>A0A0A8H2E7</accession>
<dbReference type="EMBL" id="CP007770">
    <property type="protein sequence ID" value="AJC87034.1"/>
    <property type="molecule type" value="Genomic_DNA"/>
</dbReference>
<dbReference type="GO" id="GO:0009116">
    <property type="term" value="P:nucleoside metabolic process"/>
    <property type="evidence" value="ECO:0007669"/>
    <property type="project" value="InterPro"/>
</dbReference>
<dbReference type="Proteomes" id="UP000031163">
    <property type="component" value="Chromosome"/>
</dbReference>
<protein>
    <recommendedName>
        <fullName evidence="1">Nucleoside phosphorylase domain-containing protein</fullName>
    </recommendedName>
</protein>
<dbReference type="STRING" id="1031564.CINS_0020"/>
<reference evidence="2 3" key="1">
    <citation type="journal article" date="2014" name="Genome Biol. Evol.">
        <title>Comparative Genomics of the Campylobacter lari Group.</title>
        <authorList>
            <person name="Miller W.G."/>
            <person name="Yee E."/>
            <person name="Chapman M.H."/>
            <person name="Smith T.P."/>
            <person name="Bono J.L."/>
            <person name="Huynh S."/>
            <person name="Parker C.T."/>
            <person name="Vandamme P."/>
            <person name="Luong K."/>
            <person name="Korlach J."/>
        </authorList>
    </citation>
    <scope>NUCLEOTIDE SEQUENCE [LARGE SCALE GENOMIC DNA]</scope>
    <source>
        <strain evidence="2 3">NCTC 12927</strain>
    </source>
</reference>
<feature type="domain" description="Nucleoside phosphorylase" evidence="1">
    <location>
        <begin position="103"/>
        <end position="172"/>
    </location>
</feature>
<evidence type="ECO:0000259" key="1">
    <source>
        <dbReference type="Pfam" id="PF01048"/>
    </source>
</evidence>
<dbReference type="Pfam" id="PF01048">
    <property type="entry name" value="PNP_UDP_1"/>
    <property type="match status" value="1"/>
</dbReference>
<evidence type="ECO:0000313" key="3">
    <source>
        <dbReference type="Proteomes" id="UP000031163"/>
    </source>
</evidence>
<dbReference type="AlphaFoldDB" id="A0A0A8H2E7"/>
<sequence>MKNLIVCAGGNEQFEFAQSIGIGIVNSAFNLGKILSQQKVDKIIFIGTCGIYQDGNIFDIYESTNACNIEYAYFFETFYTPINNTINLNVSCETTIVNSSNYICSDKNIAKKYAQLGIKIENMEAYSILTCAKNFGIDAVCYLCATNFCDENAHKYFINNHNKAKEKLISFLSDKKLI</sequence>
<proteinExistence type="predicted"/>
<dbReference type="Gene3D" id="3.40.50.1580">
    <property type="entry name" value="Nucleoside phosphorylase domain"/>
    <property type="match status" value="1"/>
</dbReference>
<gene>
    <name evidence="2" type="ORF">CINS_0020</name>
</gene>
<dbReference type="KEGG" id="cis:CINS_0020"/>
<dbReference type="SUPFAM" id="SSF53167">
    <property type="entry name" value="Purine and uridine phosphorylases"/>
    <property type="match status" value="1"/>
</dbReference>
<dbReference type="GeneID" id="74430842"/>
<dbReference type="HOGENOM" id="CLU_116208_0_0_7"/>
<organism evidence="2 3">
    <name type="scientific">Campylobacter insulaenigrae NCTC 12927</name>
    <dbReference type="NCBI Taxonomy" id="1031564"/>
    <lineage>
        <taxon>Bacteria</taxon>
        <taxon>Pseudomonadati</taxon>
        <taxon>Campylobacterota</taxon>
        <taxon>Epsilonproteobacteria</taxon>
        <taxon>Campylobacterales</taxon>
        <taxon>Campylobacteraceae</taxon>
        <taxon>Campylobacter</taxon>
    </lineage>
</organism>